<evidence type="ECO:0000256" key="1">
    <source>
        <dbReference type="SAM" id="Phobius"/>
    </source>
</evidence>
<feature type="transmembrane region" description="Helical" evidence="1">
    <location>
        <begin position="12"/>
        <end position="32"/>
    </location>
</feature>
<organism evidence="2 3">
    <name type="scientific">Tsuneonella aeria</name>
    <dbReference type="NCBI Taxonomy" id="1837929"/>
    <lineage>
        <taxon>Bacteria</taxon>
        <taxon>Pseudomonadati</taxon>
        <taxon>Pseudomonadota</taxon>
        <taxon>Alphaproteobacteria</taxon>
        <taxon>Sphingomonadales</taxon>
        <taxon>Erythrobacteraceae</taxon>
        <taxon>Tsuneonella</taxon>
    </lineage>
</organism>
<gene>
    <name evidence="2" type="ORF">GRI40_01860</name>
</gene>
<evidence type="ECO:0000313" key="2">
    <source>
        <dbReference type="EMBL" id="MXO73967.1"/>
    </source>
</evidence>
<keyword evidence="1" id="KW-0472">Membrane</keyword>
<accession>A0A6I4TBB2</accession>
<sequence length="74" mass="7378">MVTDGEPRRSGGSGWLIALILLVAVVAGLFLFSGMSNSEAAKDNAIADAASNVGDAAQQVGDAAQDAADSVTKN</sequence>
<keyword evidence="3" id="KW-1185">Reference proteome</keyword>
<keyword evidence="1" id="KW-0812">Transmembrane</keyword>
<reference evidence="2 3" key="1">
    <citation type="submission" date="2019-12" db="EMBL/GenBank/DDBJ databases">
        <title>Genomic-based taxomic classification of the family Erythrobacteraceae.</title>
        <authorList>
            <person name="Xu L."/>
        </authorList>
    </citation>
    <scope>NUCLEOTIDE SEQUENCE [LARGE SCALE GENOMIC DNA]</scope>
    <source>
        <strain evidence="2 3">100921-2</strain>
    </source>
</reference>
<protein>
    <submittedName>
        <fullName evidence="2">Uncharacterized protein</fullName>
    </submittedName>
</protein>
<evidence type="ECO:0000313" key="3">
    <source>
        <dbReference type="Proteomes" id="UP000439522"/>
    </source>
</evidence>
<comment type="caution">
    <text evidence="2">The sequence shown here is derived from an EMBL/GenBank/DDBJ whole genome shotgun (WGS) entry which is preliminary data.</text>
</comment>
<proteinExistence type="predicted"/>
<dbReference type="EMBL" id="WTZA01000001">
    <property type="protein sequence ID" value="MXO73967.1"/>
    <property type="molecule type" value="Genomic_DNA"/>
</dbReference>
<dbReference type="AlphaFoldDB" id="A0A6I4TBB2"/>
<name>A0A6I4TBB2_9SPHN</name>
<dbReference type="Proteomes" id="UP000439522">
    <property type="component" value="Unassembled WGS sequence"/>
</dbReference>
<keyword evidence="1" id="KW-1133">Transmembrane helix</keyword>